<name>A0A919NHG1_9ACTN</name>
<dbReference type="Pfam" id="PF03704">
    <property type="entry name" value="BTAD"/>
    <property type="match status" value="1"/>
</dbReference>
<dbReference type="PANTHER" id="PTHR35807">
    <property type="entry name" value="TRANSCRIPTIONAL REGULATOR REDD-RELATED"/>
    <property type="match status" value="1"/>
</dbReference>
<dbReference type="InterPro" id="IPR011990">
    <property type="entry name" value="TPR-like_helical_dom_sf"/>
</dbReference>
<dbReference type="Gene3D" id="1.25.40.10">
    <property type="entry name" value="Tetratricopeptide repeat domain"/>
    <property type="match status" value="1"/>
</dbReference>
<accession>A0A919NHG1</accession>
<dbReference type="Gene3D" id="1.10.10.10">
    <property type="entry name" value="Winged helix-like DNA-binding domain superfamily/Winged helix DNA-binding domain"/>
    <property type="match status" value="1"/>
</dbReference>
<organism evidence="2 3">
    <name type="scientific">Paractinoplanes tereljensis</name>
    <dbReference type="NCBI Taxonomy" id="571912"/>
    <lineage>
        <taxon>Bacteria</taxon>
        <taxon>Bacillati</taxon>
        <taxon>Actinomycetota</taxon>
        <taxon>Actinomycetes</taxon>
        <taxon>Micromonosporales</taxon>
        <taxon>Micromonosporaceae</taxon>
        <taxon>Paractinoplanes</taxon>
    </lineage>
</organism>
<feature type="domain" description="Bacterial transcriptional activator" evidence="1">
    <location>
        <begin position="107"/>
        <end position="245"/>
    </location>
</feature>
<evidence type="ECO:0000313" key="3">
    <source>
        <dbReference type="Proteomes" id="UP000623608"/>
    </source>
</evidence>
<dbReference type="Proteomes" id="UP000623608">
    <property type="component" value="Unassembled WGS sequence"/>
</dbReference>
<dbReference type="AlphaFoldDB" id="A0A919NHG1"/>
<dbReference type="PANTHER" id="PTHR35807:SF3">
    <property type="entry name" value="BLL5740 PROTEIN"/>
    <property type="match status" value="1"/>
</dbReference>
<keyword evidence="3" id="KW-1185">Reference proteome</keyword>
<dbReference type="SMART" id="SM01043">
    <property type="entry name" value="BTAD"/>
    <property type="match status" value="1"/>
</dbReference>
<proteinExistence type="predicted"/>
<dbReference type="InterPro" id="IPR051677">
    <property type="entry name" value="AfsR-DnrI-RedD_regulator"/>
</dbReference>
<evidence type="ECO:0000313" key="2">
    <source>
        <dbReference type="EMBL" id="GIF18179.1"/>
    </source>
</evidence>
<dbReference type="InterPro" id="IPR005158">
    <property type="entry name" value="BTAD"/>
</dbReference>
<evidence type="ECO:0000259" key="1">
    <source>
        <dbReference type="SMART" id="SM01043"/>
    </source>
</evidence>
<dbReference type="EMBL" id="BOMY01000005">
    <property type="protein sequence ID" value="GIF18179.1"/>
    <property type="molecule type" value="Genomic_DNA"/>
</dbReference>
<dbReference type="SUPFAM" id="SSF48452">
    <property type="entry name" value="TPR-like"/>
    <property type="match status" value="1"/>
</dbReference>
<gene>
    <name evidence="2" type="ORF">Ate02nite_09090</name>
</gene>
<sequence length="251" mass="27127">MRDWVRAMLGDRLDAGTVVVHLLGGPFVSIDARRIDVPEGSKRLLAFVALNDGQVSRRHAAGTLWPEVVDLRAAGNLRSSLWRLNRTCAELIDADKATLTLRDGVLVDADLVSAWADRLEAGTATAADLAVHPSGTAALDLLPGWYDDWVLGERDRLRQRLLHALELMSGRLAEYSPGEAVSAALVAVAAEPLRESAQRALIEAHIAHGNWGEAAHQFAAYRRLLADELGVEPHPALTGLLRPVLGGRRSA</sequence>
<comment type="caution">
    <text evidence="2">The sequence shown here is derived from an EMBL/GenBank/DDBJ whole genome shotgun (WGS) entry which is preliminary data.</text>
</comment>
<dbReference type="InterPro" id="IPR036388">
    <property type="entry name" value="WH-like_DNA-bd_sf"/>
</dbReference>
<reference evidence="2" key="1">
    <citation type="submission" date="2021-01" db="EMBL/GenBank/DDBJ databases">
        <title>Whole genome shotgun sequence of Actinoplanes tereljensis NBRC 105297.</title>
        <authorList>
            <person name="Komaki H."/>
            <person name="Tamura T."/>
        </authorList>
    </citation>
    <scope>NUCLEOTIDE SEQUENCE</scope>
    <source>
        <strain evidence="2">NBRC 105297</strain>
    </source>
</reference>
<protein>
    <recommendedName>
        <fullName evidence="1">Bacterial transcriptional activator domain-containing protein</fullName>
    </recommendedName>
</protein>